<sequence length="692" mass="77921">MYHLQKSKFLYPSLLSTLMLFQTAADGFGQSEKVNVFLGSSGDHGQMSPAASSPFSQLSILPQTDPGTHTGYEKLAKNVIGFNHNRFEGVGCQGSGGLLLLKPFLGKEDDGKPLQKTSDQASPGEYAISFTNGIKTKVAVHEDYGVSVFDFPKGDKGFTLDLSHSFNRAFFAEQHRIEGSVLIGWVQSKTTCHAGTYKIYYAMELGGGSKWADQKEHFLTALLPASATQTTVRVAFSSLDEASALKRLQVNAKQTEADIFKKSQSTWNNFLGTVKVEGNPQRENLFYSLLYRTLQSPYRIAEANGQYRGTDGNVHQADGNHYHGWAIWDNYKTQLPLLSILYPKLYQDIIHSVSDLYRYGKYDFAGPNEPANSVRTEHAAVVLLDAAKKGYKVDFKGIRDSLMADTARFDFSKPDKYLEAAFDMWTMARIADEIKESALSRHFLARSATYKNVWEREFKDLTKRDVDRMSARSMYQGTVRQYRWAVPFDVAGLVSLAGGKAAFTSQLDEFFDEHYFNRANEPDLQSPTLYYASEKPWKYQQLVHQLAVDTTIQYYFNDNSRGIGAHIDRLYKNEPKAFVRTMDDDAGAMSGWFVMTALGVQQPLVGDPVYYLNVPLFPKITIKQEKGQLEIQVPGFSDQKRYIKRVLLNGKDINRLWLTHDEIMAGGKLVIEPSAEPTRYGTDTIKISDLNK</sequence>
<dbReference type="Pfam" id="PF17678">
    <property type="entry name" value="Glyco_hydro_92N"/>
    <property type="match status" value="1"/>
</dbReference>
<accession>A0A3D8Y8J8</accession>
<feature type="chain" id="PRO_5017613477" evidence="4">
    <location>
        <begin position="25"/>
        <end position="692"/>
    </location>
</feature>
<evidence type="ECO:0000259" key="6">
    <source>
        <dbReference type="Pfam" id="PF17678"/>
    </source>
</evidence>
<protein>
    <submittedName>
        <fullName evidence="7">Alpha-mannosidase</fullName>
    </submittedName>
</protein>
<dbReference type="AlphaFoldDB" id="A0A3D8Y8J8"/>
<dbReference type="InterPro" id="IPR012939">
    <property type="entry name" value="Glyco_hydro_92"/>
</dbReference>
<dbReference type="Gene3D" id="1.20.1050.60">
    <property type="entry name" value="alpha-1,2-mannosidase"/>
    <property type="match status" value="1"/>
</dbReference>
<feature type="domain" description="Glycosyl hydrolase family 92" evidence="5">
    <location>
        <begin position="416"/>
        <end position="672"/>
    </location>
</feature>
<dbReference type="Gene3D" id="1.20.1610.10">
    <property type="entry name" value="alpha-1,2-mannosidases domains"/>
    <property type="match status" value="1"/>
</dbReference>
<comment type="caution">
    <text evidence="7">The sequence shown here is derived from an EMBL/GenBank/DDBJ whole genome shotgun (WGS) entry which is preliminary data.</text>
</comment>
<evidence type="ECO:0000256" key="4">
    <source>
        <dbReference type="SAM" id="SignalP"/>
    </source>
</evidence>
<keyword evidence="3" id="KW-0106">Calcium</keyword>
<gene>
    <name evidence="7" type="ORF">DSL64_17985</name>
</gene>
<name>A0A3D8Y8J8_9BACT</name>
<dbReference type="PANTHER" id="PTHR12143:SF39">
    <property type="entry name" value="SECRETED PROTEIN"/>
    <property type="match status" value="1"/>
</dbReference>
<evidence type="ECO:0000256" key="3">
    <source>
        <dbReference type="ARBA" id="ARBA00022837"/>
    </source>
</evidence>
<dbReference type="Gene3D" id="3.30.2080.10">
    <property type="entry name" value="GH92 mannosidase domain"/>
    <property type="match status" value="1"/>
</dbReference>
<feature type="domain" description="Glycosyl hydrolase family 92 N-terminal" evidence="6">
    <location>
        <begin position="34"/>
        <end position="205"/>
    </location>
</feature>
<dbReference type="Pfam" id="PF07971">
    <property type="entry name" value="Glyco_hydro_92"/>
    <property type="match status" value="2"/>
</dbReference>
<dbReference type="GO" id="GO:0005829">
    <property type="term" value="C:cytosol"/>
    <property type="evidence" value="ECO:0007669"/>
    <property type="project" value="TreeGrafter"/>
</dbReference>
<dbReference type="GO" id="GO:0005975">
    <property type="term" value="P:carbohydrate metabolic process"/>
    <property type="evidence" value="ECO:0007669"/>
    <property type="project" value="InterPro"/>
</dbReference>
<reference evidence="7 8" key="1">
    <citation type="submission" date="2018-07" db="EMBL/GenBank/DDBJ databases">
        <title>Dyadobacter roseus sp. nov., isolated from rose rhizosphere soil.</title>
        <authorList>
            <person name="Chen L."/>
        </authorList>
    </citation>
    <scope>NUCLEOTIDE SEQUENCE [LARGE SCALE GENOMIC DNA]</scope>
    <source>
        <strain evidence="7 8">RS19</strain>
    </source>
</reference>
<keyword evidence="4" id="KW-0732">Signal</keyword>
<comment type="cofactor">
    <cofactor evidence="1">
        <name>Ca(2+)</name>
        <dbReference type="ChEBI" id="CHEBI:29108"/>
    </cofactor>
</comment>
<feature type="domain" description="Glycosyl hydrolase family 92" evidence="5">
    <location>
        <begin position="249"/>
        <end position="396"/>
    </location>
</feature>
<dbReference type="InterPro" id="IPR008928">
    <property type="entry name" value="6-hairpin_glycosidase_sf"/>
</dbReference>
<dbReference type="SUPFAM" id="SSF48208">
    <property type="entry name" value="Six-hairpin glycosidases"/>
    <property type="match status" value="1"/>
</dbReference>
<feature type="signal peptide" evidence="4">
    <location>
        <begin position="1"/>
        <end position="24"/>
    </location>
</feature>
<evidence type="ECO:0000313" key="7">
    <source>
        <dbReference type="EMBL" id="REA59536.1"/>
    </source>
</evidence>
<evidence type="ECO:0000259" key="5">
    <source>
        <dbReference type="Pfam" id="PF07971"/>
    </source>
</evidence>
<dbReference type="Gene3D" id="2.70.98.10">
    <property type="match status" value="1"/>
</dbReference>
<dbReference type="GO" id="GO:0006516">
    <property type="term" value="P:glycoprotein catabolic process"/>
    <property type="evidence" value="ECO:0007669"/>
    <property type="project" value="TreeGrafter"/>
</dbReference>
<dbReference type="GO" id="GO:0030246">
    <property type="term" value="F:carbohydrate binding"/>
    <property type="evidence" value="ECO:0007669"/>
    <property type="project" value="InterPro"/>
</dbReference>
<dbReference type="InterPro" id="IPR050883">
    <property type="entry name" value="PNGase"/>
</dbReference>
<dbReference type="RefSeq" id="WP_115832309.1">
    <property type="nucleotide sequence ID" value="NZ_QNUL01000015.1"/>
</dbReference>
<dbReference type="InterPro" id="IPR041371">
    <property type="entry name" value="GH92_N"/>
</dbReference>
<dbReference type="Proteomes" id="UP000256373">
    <property type="component" value="Unassembled WGS sequence"/>
</dbReference>
<evidence type="ECO:0000313" key="8">
    <source>
        <dbReference type="Proteomes" id="UP000256373"/>
    </source>
</evidence>
<proteinExistence type="predicted"/>
<comment type="subunit">
    <text evidence="2">Monomer.</text>
</comment>
<dbReference type="EMBL" id="QNUL01000015">
    <property type="protein sequence ID" value="REA59536.1"/>
    <property type="molecule type" value="Genomic_DNA"/>
</dbReference>
<dbReference type="PANTHER" id="PTHR12143">
    <property type="entry name" value="PEPTIDE N-GLYCANASE PNGASE -RELATED"/>
    <property type="match status" value="1"/>
</dbReference>
<dbReference type="GO" id="GO:0000224">
    <property type="term" value="F:peptide-N4-(N-acetyl-beta-glucosaminyl)asparagine amidase activity"/>
    <property type="evidence" value="ECO:0007669"/>
    <property type="project" value="TreeGrafter"/>
</dbReference>
<keyword evidence="8" id="KW-1185">Reference proteome</keyword>
<evidence type="ECO:0000256" key="2">
    <source>
        <dbReference type="ARBA" id="ARBA00011245"/>
    </source>
</evidence>
<dbReference type="InterPro" id="IPR014718">
    <property type="entry name" value="GH-type_carb-bd"/>
</dbReference>
<dbReference type="OrthoDB" id="9804511at2"/>
<evidence type="ECO:0000256" key="1">
    <source>
        <dbReference type="ARBA" id="ARBA00001913"/>
    </source>
</evidence>
<organism evidence="7 8">
    <name type="scientific">Dyadobacter luteus</name>
    <dbReference type="NCBI Taxonomy" id="2259619"/>
    <lineage>
        <taxon>Bacteria</taxon>
        <taxon>Pseudomonadati</taxon>
        <taxon>Bacteroidota</taxon>
        <taxon>Cytophagia</taxon>
        <taxon>Cytophagales</taxon>
        <taxon>Spirosomataceae</taxon>
        <taxon>Dyadobacter</taxon>
    </lineage>
</organism>